<proteinExistence type="predicted"/>
<evidence type="ECO:0000259" key="2">
    <source>
        <dbReference type="PROSITE" id="PS50943"/>
    </source>
</evidence>
<dbReference type="PANTHER" id="PTHR46558">
    <property type="entry name" value="TRACRIPTIONAL REGULATORY PROTEIN-RELATED-RELATED"/>
    <property type="match status" value="1"/>
</dbReference>
<keyword evidence="1 3" id="KW-0238">DNA-binding</keyword>
<reference evidence="3 4" key="1">
    <citation type="submission" date="2017-08" db="EMBL/GenBank/DDBJ databases">
        <authorList>
            <person name="de Groot N.N."/>
        </authorList>
    </citation>
    <scope>NUCLEOTIDE SEQUENCE [LARGE SCALE GENOMIC DNA]</scope>
    <source>
        <strain evidence="3 4">DSM 9787</strain>
    </source>
</reference>
<dbReference type="SMART" id="SM00530">
    <property type="entry name" value="HTH_XRE"/>
    <property type="match status" value="1"/>
</dbReference>
<evidence type="ECO:0000313" key="3">
    <source>
        <dbReference type="EMBL" id="SOC17736.1"/>
    </source>
</evidence>
<evidence type="ECO:0000313" key="4">
    <source>
        <dbReference type="Proteomes" id="UP000219563"/>
    </source>
</evidence>
<protein>
    <submittedName>
        <fullName evidence="3">DNA-binding transcriptional regulator, XRE-family HTH domain</fullName>
    </submittedName>
</protein>
<dbReference type="Gene3D" id="1.10.260.40">
    <property type="entry name" value="lambda repressor-like DNA-binding domains"/>
    <property type="match status" value="1"/>
</dbReference>
<name>A0A285T9R6_9FIRM</name>
<organism evidence="3 4">
    <name type="scientific">Pseudobutyrivibrio ruminis DSM 9787</name>
    <dbReference type="NCBI Taxonomy" id="1123011"/>
    <lineage>
        <taxon>Bacteria</taxon>
        <taxon>Bacillati</taxon>
        <taxon>Bacillota</taxon>
        <taxon>Clostridia</taxon>
        <taxon>Lachnospirales</taxon>
        <taxon>Lachnospiraceae</taxon>
        <taxon>Pseudobutyrivibrio</taxon>
    </lineage>
</organism>
<sequence>MDKKSIGNNIKFYRKHAGLTQAELGEIFGVSYVTVSTWESGRTAPSTDIIEGLCVALHCRKEELLGFGYAGRDKDIQKKKLNEYFDSLSEDNRHLLLVRAKELVNIEAEQHGYYKKNAS</sequence>
<dbReference type="EMBL" id="OBMR01000016">
    <property type="protein sequence ID" value="SOC17736.1"/>
    <property type="molecule type" value="Genomic_DNA"/>
</dbReference>
<accession>A0A285T9R6</accession>
<dbReference type="InterPro" id="IPR010982">
    <property type="entry name" value="Lambda_DNA-bd_dom_sf"/>
</dbReference>
<dbReference type="Proteomes" id="UP000219563">
    <property type="component" value="Unassembled WGS sequence"/>
</dbReference>
<dbReference type="InterPro" id="IPR001387">
    <property type="entry name" value="Cro/C1-type_HTH"/>
</dbReference>
<dbReference type="PANTHER" id="PTHR46558:SF11">
    <property type="entry name" value="HTH-TYPE TRANSCRIPTIONAL REGULATOR XRE"/>
    <property type="match status" value="1"/>
</dbReference>
<dbReference type="GO" id="GO:0003677">
    <property type="term" value="F:DNA binding"/>
    <property type="evidence" value="ECO:0007669"/>
    <property type="project" value="UniProtKB-KW"/>
</dbReference>
<dbReference type="PROSITE" id="PS50943">
    <property type="entry name" value="HTH_CROC1"/>
    <property type="match status" value="1"/>
</dbReference>
<feature type="domain" description="HTH cro/C1-type" evidence="2">
    <location>
        <begin position="10"/>
        <end position="64"/>
    </location>
</feature>
<dbReference type="Pfam" id="PF01381">
    <property type="entry name" value="HTH_3"/>
    <property type="match status" value="1"/>
</dbReference>
<dbReference type="SUPFAM" id="SSF47413">
    <property type="entry name" value="lambda repressor-like DNA-binding domains"/>
    <property type="match status" value="1"/>
</dbReference>
<dbReference type="AlphaFoldDB" id="A0A285T9R6"/>
<dbReference type="RefSeq" id="WP_097077266.1">
    <property type="nucleotide sequence ID" value="NZ_OBMR01000016.1"/>
</dbReference>
<gene>
    <name evidence="3" type="ORF">SAMN02910411_0508</name>
</gene>
<dbReference type="CDD" id="cd00093">
    <property type="entry name" value="HTH_XRE"/>
    <property type="match status" value="1"/>
</dbReference>
<evidence type="ECO:0000256" key="1">
    <source>
        <dbReference type="ARBA" id="ARBA00023125"/>
    </source>
</evidence>